<evidence type="ECO:0000313" key="1">
    <source>
        <dbReference type="EMBL" id="GAH41215.1"/>
    </source>
</evidence>
<dbReference type="AlphaFoldDB" id="X1G8R3"/>
<accession>X1G8R3</accession>
<protein>
    <submittedName>
        <fullName evidence="1">Uncharacterized protein</fullName>
    </submittedName>
</protein>
<sequence length="185" mass="21701">ELKPFTIQELIKRFDEDIAESTILSKINLFNDYINSIHSNIRDAILPVSQFDTDFTSADLQNILKECGYSIEPSEDFITCINFKLDGLIPINDFLENLTYFKIDKEGRVSTKFFFTTDLEILRQQIFPYLSNTTISTLRSQFKKHLDGDHDYYILNPTLFNLIFPLPIPKEFNVLDDKNENVRIW</sequence>
<gene>
    <name evidence="1" type="ORF">S03H2_24731</name>
</gene>
<name>X1G8R3_9ZZZZ</name>
<comment type="caution">
    <text evidence="1">The sequence shown here is derived from an EMBL/GenBank/DDBJ whole genome shotgun (WGS) entry which is preliminary data.</text>
</comment>
<dbReference type="EMBL" id="BARU01013820">
    <property type="protein sequence ID" value="GAH41215.1"/>
    <property type="molecule type" value="Genomic_DNA"/>
</dbReference>
<organism evidence="1">
    <name type="scientific">marine sediment metagenome</name>
    <dbReference type="NCBI Taxonomy" id="412755"/>
    <lineage>
        <taxon>unclassified sequences</taxon>
        <taxon>metagenomes</taxon>
        <taxon>ecological metagenomes</taxon>
    </lineage>
</organism>
<feature type="non-terminal residue" evidence="1">
    <location>
        <position position="1"/>
    </location>
</feature>
<reference evidence="1" key="1">
    <citation type="journal article" date="2014" name="Front. Microbiol.">
        <title>High frequency of phylogenetically diverse reductive dehalogenase-homologous genes in deep subseafloor sedimentary metagenomes.</title>
        <authorList>
            <person name="Kawai M."/>
            <person name="Futagami T."/>
            <person name="Toyoda A."/>
            <person name="Takaki Y."/>
            <person name="Nishi S."/>
            <person name="Hori S."/>
            <person name="Arai W."/>
            <person name="Tsubouchi T."/>
            <person name="Morono Y."/>
            <person name="Uchiyama I."/>
            <person name="Ito T."/>
            <person name="Fujiyama A."/>
            <person name="Inagaki F."/>
            <person name="Takami H."/>
        </authorList>
    </citation>
    <scope>NUCLEOTIDE SEQUENCE</scope>
    <source>
        <strain evidence="1">Expedition CK06-06</strain>
    </source>
</reference>
<proteinExistence type="predicted"/>
<feature type="non-terminal residue" evidence="1">
    <location>
        <position position="185"/>
    </location>
</feature>